<reference evidence="7" key="8">
    <citation type="submission" date="2025-04" db="UniProtKB">
        <authorList>
            <consortium name="RefSeq"/>
        </authorList>
    </citation>
    <scope>IDENTIFICATION</scope>
    <source>
        <strain evidence="7">Tuebingen</strain>
    </source>
</reference>
<evidence type="ECO:0000313" key="6">
    <source>
        <dbReference type="Proteomes" id="UP000000437"/>
    </source>
</evidence>
<evidence type="ECO:0000256" key="1">
    <source>
        <dbReference type="SAM" id="MobiDB-lite"/>
    </source>
</evidence>
<dbReference type="ZFIN" id="ZDB-GENE-030131-5181">
    <property type="gene designation" value="urb1"/>
</dbReference>
<protein>
    <submittedName>
        <fullName evidence="7">Nucleolar pre-ribosomal-associated protein 1</fullName>
    </submittedName>
    <submittedName>
        <fullName evidence="5">URB1 ribosome biogenesis homolog</fullName>
    </submittedName>
</protein>
<dbReference type="GO" id="GO:0005730">
    <property type="term" value="C:nucleolus"/>
    <property type="evidence" value="ECO:0000318"/>
    <property type="project" value="GO_Central"/>
</dbReference>
<dbReference type="GO" id="GO:0000466">
    <property type="term" value="P:maturation of 5.8S rRNA from tricistronic rRNA transcript (SSU-rRNA, 5.8S rRNA, LSU-rRNA)"/>
    <property type="evidence" value="ECO:0000318"/>
    <property type="project" value="GO_Central"/>
</dbReference>
<accession>A0A0R4ILM9</accession>
<dbReference type="InterPro" id="IPR021714">
    <property type="entry name" value="URB1_N"/>
</dbReference>
<evidence type="ECO:0000313" key="5">
    <source>
        <dbReference type="Ensembl" id="ENSDARP00000135509"/>
    </source>
</evidence>
<dbReference type="PANTHER" id="PTHR13500">
    <property type="entry name" value="NUCLEOLAR PRERIBOSOMAL-ASSOCIATED PROTEIN 1"/>
    <property type="match status" value="1"/>
</dbReference>
<dbReference type="PANTHER" id="PTHR13500:SF0">
    <property type="entry name" value="NUCLEOLAR PRE-RIBOSOMAL-ASSOCIATED PROTEIN 1"/>
    <property type="match status" value="1"/>
</dbReference>
<dbReference type="Bgee" id="ENSDARG00000060308">
    <property type="expression patterns" value="Expressed in early embryo and 25 other cell types or tissues"/>
</dbReference>
<evidence type="ECO:0000313" key="7">
    <source>
        <dbReference type="RefSeq" id="NP_001313374.1"/>
    </source>
</evidence>
<dbReference type="Pfam" id="PF16201">
    <property type="entry name" value="NopRA1"/>
    <property type="match status" value="1"/>
</dbReference>
<reference evidence="5" key="4">
    <citation type="submission" date="2015-11" db="UniProtKB">
        <authorList>
            <consortium name="Ensembl"/>
        </authorList>
    </citation>
    <scope>IDENTIFICATION</scope>
    <source>
        <strain evidence="5">Tuebingen</strain>
    </source>
</reference>
<dbReference type="PaxDb" id="7955-ENSDARP00000063467"/>
<dbReference type="Pfam" id="PF11707">
    <property type="entry name" value="Npa1"/>
    <property type="match status" value="1"/>
</dbReference>
<evidence type="ECO:0000259" key="3">
    <source>
        <dbReference type="Pfam" id="PF16201"/>
    </source>
</evidence>
<dbReference type="GO" id="GO:0048565">
    <property type="term" value="P:digestive tract development"/>
    <property type="evidence" value="ECO:0000315"/>
    <property type="project" value="ZFIN"/>
</dbReference>
<dbReference type="GeneTree" id="ENSGT00390000014210"/>
<gene>
    <name evidence="5 7 8" type="primary">urb1</name>
    <name evidence="7" type="synonym">mp:zf637-1-000544</name>
</gene>
<dbReference type="GO" id="GO:0090069">
    <property type="term" value="P:regulation of ribosome biogenesis"/>
    <property type="evidence" value="ECO:0000315"/>
    <property type="project" value="ZFIN"/>
</dbReference>
<dbReference type="AGR" id="ZFIN:ZDB-GENE-030131-5181"/>
<dbReference type="AlphaFoldDB" id="A0A0R4ILM9"/>
<dbReference type="EMBL" id="BX088654">
    <property type="status" value="NOT_ANNOTATED_CDS"/>
    <property type="molecule type" value="Genomic_DNA"/>
</dbReference>
<keyword evidence="9" id="KW-1267">Proteomics identification</keyword>
<feature type="domain" description="URB1 central HEAT repeat" evidence="4">
    <location>
        <begin position="624"/>
        <end position="716"/>
    </location>
</feature>
<dbReference type="GeneID" id="100536352"/>
<sequence length="2234" mass="251968">MATKRENEENITESVTKAKKGKTDESEFSGTVFKSMLKDSSEAQKGLATFIRVAKTLPCAELYDVVEGYIKISAECSEIFALLDEEKPEKEMMLIFQCLEMILLRTASDLSQFSMVGANIVRRIVSKHMTLLQSSLYSKNYRFVRQCLSLLSALVSQSADAARDVFGQMQFGKDLCQLARKRDKSGKSDVRMAFIQFVLSFLMSGDNTTIGQILDTKELSEILNSGLKEDRLSIINLILSTLQTKVVQNKTITKTQKVRFFSASILAQIASLYRWNGIVDVSVDEEEKVEEGGKHIMRELVHNFLMDLCCSRKHGISFHDPSLGTAGKVGNLVLLQFLVRLKQATEDEMVAELVVNVLKGSPDILNRYFKETQCSFAPRNNKTWQDNISLLKKIYEVQPVVSKAFQMNEMVPFPRLLSMVLVTSLPPVCNKVFFTQGLNVHSLVVQHTTLSLLAFILKRAQQNIEYCLDRTVWETSDIYSPAMMEEFVQLYREALSKILPDMVSIVSIWQLHSKEKEDAAKMKNRKQKQSQEHSQQDDPHLILVKALLLQVMCLYQKVVPHLVTQSRFDFSKLLKGIVTESGMTQEVPPVLQYQILQLALELPASKFSWFRVQEMANPDFEKGEKSVIYLLLKMFVSSNNSYLKTSSRMLVLKVLRDSGVFEHTWKELELWLDHLTMLGLSQQETVIQFLDHVLTRVVCNSHVYTDKAASMVQEAANLQANLNGQDGDEASIPISHIDDVLDMVDVIVESSEGDIEEIGPSLTEDIILQTFPFSAVVPAVLEARNKLPDSFKDAKGVLYEYMAAVLCDVLHCQRDPLALCLTLQHYDKELSTSDAASTPHASVVSFYHYYSQWLPKNTHHTLFISESFTDGGSHADFTALLKTSFTEGANAFLRTSFKEALQEALATLTVSRIPVAVNQVLLYLRNYVLNFNMLLKETAAEVLSSLMMVLNALILKLLSSDTHTPVESESAGQHDEDALFLDTNQVPAENTDKQQIVLAVLKSVFKHPAVEQWFLALELSSFPPHSLNPVRLKQLCVCLTEMTLLLLESSADTLRDLDALELISTYLTSPQRAVLRELQEMKSNCPKKESLSVRALLALQEYIEPSSFKEVVSTLLLLPQKHLLAPENQLSVYGRTVQKLLSDSLKRSSAVSSSCVTLSPAHLQGLAALFTSCQCVQLEDFLLQVLSREPGTAKLIQTDILLHCIQRESPSAQDIGVVLLENCSTHVLSFELWCLDPSNQKQISVQNGSFLSLLNSYLKRSTADDPTRPKDVQKSVLKVLKNALMAELWHTVQQGEAGVRTALHVEVLSSLIRLAAVNSDLIQLIKDLPAILQKPDTYERWKLADSISEKLCDDSEELHQWRKSLLSAALVWLTAVYKKQKEPQSNHEESMLTRLRSLLLGQIFPENMTASDWNAFVKSGLKHRYHDCNFLETLNSLVEVIYDTPDTPKEMLPVATIHMMTTTHSLFLPTMLAIDTDSLRLTKESLVSLLLTLVRKSPEVCNVNHFLVLLGAYEASLSTTDQKLLLVLQEYEKNNISLAEFQFVLWGPAAVEHHKTRKSLGPSLWQKPTSEHLLSLLSADRMLNTVTHFPQRRYIIPQVNKTMIYIQEGKRSVDLSSLYDPCFLLPLFSFILQPECAVDCLKFVSCQALGVTMAALSSYDSKVRAAAYQVLGSFYQHLEGARFKEKRQLLYLLDTVKNGIQKQNLRVPFVHVAYIAKVAQQILRPEEHMYMVVSRFLLGTQFLDLKRVPDFFKLFYSFELEHKLEREWILSVLEEGVWDQSCYELCEMQRIYQTLLAFASTSLCDQATQIQIVRVLRQTARVNRAAYILTKEHGVLTWIVQLIEKRYVDSKLLSSVIELLHALWFTNLGDKESKAEASSTSSEQPQTSGKCLPLPIINEFLCTLLTVIRHLRSGVSGLQLQQFLHTLSSVLVHCGTAMNAYKEAGWLTLHPHKLSCSEVLSLLQRWTALSHDASLASALQTVGNKHKVKELMGSGREKGQGKCHSTKHAPMEKQTENAEVLDQAVLDECKPHLRNILLHWEPKEKELSTSTSQTVSDKPASSGLSNTTACVIFKWALKTLTESRFDDKCTLALLKWTHSTIMPHRSITDAVLSDEGVRKDLLRLFHLTAQEGTLNTLQLFSTVMLHLLEAHRDRLNAGHQTLIQTCLLTNTDDEAKKETGLNLLSLYLYELWSEAQSPDLLLTHARLICSGTSSKKPKSHILHICRDILAAFHS</sequence>
<reference evidence="7" key="7">
    <citation type="journal article" date="2023" name="Nature">
        <title>Nucleolar URB1 ensures 3' ETS rRNA removal to prevent exosome surveillance.</title>
        <authorList>
            <person name="Shan L."/>
            <person name="Xu G."/>
            <person name="Yao R.W."/>
            <person name="Luan P.F."/>
            <person name="Huang Y."/>
            <person name="Zhang P.H."/>
            <person name="Pan Y.H."/>
            <person name="Zhang L."/>
            <person name="Gao X."/>
            <person name="Li Y."/>
            <person name="Cao S.M."/>
            <person name="Gao S.X."/>
            <person name="Yang Z.H."/>
            <person name="Li S."/>
            <person name="Yang L.Z."/>
            <person name="Wang Y."/>
            <person name="Wong C.C.L."/>
            <person name="Yu L."/>
            <person name="Li J."/>
            <person name="Yang L."/>
            <person name="Chen L.L."/>
        </authorList>
    </citation>
    <scope>NUCLEOTIDE SEQUENCE</scope>
    <source>
        <strain evidence="7">Tuebingen</strain>
    </source>
</reference>
<dbReference type="EMBL" id="CR388135">
    <property type="status" value="NOT_ANNOTATED_CDS"/>
    <property type="molecule type" value="Genomic_DNA"/>
</dbReference>
<proteinExistence type="evidence at protein level"/>
<dbReference type="eggNOG" id="KOG1791">
    <property type="taxonomic scope" value="Eukaryota"/>
</dbReference>
<organism evidence="5">
    <name type="scientific">Danio rerio</name>
    <name type="common">Zebrafish</name>
    <name type="synonym">Brachydanio rerio</name>
    <dbReference type="NCBI Taxonomy" id="7955"/>
    <lineage>
        <taxon>Eukaryota</taxon>
        <taxon>Metazoa</taxon>
        <taxon>Chordata</taxon>
        <taxon>Craniata</taxon>
        <taxon>Vertebrata</taxon>
        <taxon>Euteleostomi</taxon>
        <taxon>Actinopterygii</taxon>
        <taxon>Neopterygii</taxon>
        <taxon>Teleostei</taxon>
        <taxon>Ostariophysi</taxon>
        <taxon>Cypriniformes</taxon>
        <taxon>Danionidae</taxon>
        <taxon>Danioninae</taxon>
        <taxon>Danio</taxon>
    </lineage>
</organism>
<evidence type="ECO:0000313" key="8">
    <source>
        <dbReference type="ZFIN" id="ZDB-GENE-030131-5181"/>
    </source>
</evidence>
<reference evidence="5 6" key="2">
    <citation type="journal article" date="2013" name="Nature">
        <title>The zebrafish reference genome sequence and its relationship to the human genome.</title>
        <authorList>
            <consortium name="Genome Reference Consortium Zebrafish"/>
            <person name="Howe K."/>
            <person name="Clark M.D."/>
            <person name="Torroja C.F."/>
            <person name="Torrance J."/>
            <person name="Berthelot C."/>
            <person name="Muffato M."/>
            <person name="Collins J.E."/>
            <person name="Humphray S."/>
            <person name="McLaren K."/>
            <person name="Matthews L."/>
            <person name="McLaren S."/>
            <person name="Sealy I."/>
            <person name="Caccamo M."/>
            <person name="Churcher C."/>
            <person name="Scott C."/>
            <person name="Barrett J.C."/>
            <person name="Koch R."/>
            <person name="Rauch G.J."/>
            <person name="White S."/>
            <person name="Chow W."/>
            <person name="Kilian B."/>
            <person name="Quintais L.T."/>
            <person name="Guerra-Assuncao J.A."/>
            <person name="Zhou Y."/>
            <person name="Gu Y."/>
            <person name="Yen J."/>
            <person name="Vogel J.H."/>
            <person name="Eyre T."/>
            <person name="Redmond S."/>
            <person name="Banerjee R."/>
            <person name="Chi J."/>
            <person name="Fu B."/>
            <person name="Langley E."/>
            <person name="Maguire S.F."/>
            <person name="Laird G.K."/>
            <person name="Lloyd D."/>
            <person name="Kenyon E."/>
            <person name="Donaldson S."/>
            <person name="Sehra H."/>
            <person name="Almeida-King J."/>
            <person name="Loveland J."/>
            <person name="Trevanion S."/>
            <person name="Jones M."/>
            <person name="Quail M."/>
            <person name="Willey D."/>
            <person name="Hunt A."/>
            <person name="Burton J."/>
            <person name="Sims S."/>
            <person name="McLay K."/>
            <person name="Plumb B."/>
            <person name="Davis J."/>
            <person name="Clee C."/>
            <person name="Oliver K."/>
            <person name="Clark R."/>
            <person name="Riddle C."/>
            <person name="Elliot D."/>
            <person name="Eliott D."/>
            <person name="Threadgold G."/>
            <person name="Harden G."/>
            <person name="Ware D."/>
            <person name="Begum S."/>
            <person name="Mortimore B."/>
            <person name="Mortimer B."/>
            <person name="Kerry G."/>
            <person name="Heath P."/>
            <person name="Phillimore B."/>
            <person name="Tracey A."/>
            <person name="Corby N."/>
            <person name="Dunn M."/>
            <person name="Johnson C."/>
            <person name="Wood J."/>
            <person name="Clark S."/>
            <person name="Pelan S."/>
            <person name="Griffiths G."/>
            <person name="Smith M."/>
            <person name="Glithero R."/>
            <person name="Howden P."/>
            <person name="Barker N."/>
            <person name="Lloyd C."/>
            <person name="Stevens C."/>
            <person name="Harley J."/>
            <person name="Holt K."/>
            <person name="Panagiotidis G."/>
            <person name="Lovell J."/>
            <person name="Beasley H."/>
            <person name="Henderson C."/>
            <person name="Gordon D."/>
            <person name="Auger K."/>
            <person name="Wright D."/>
            <person name="Collins J."/>
            <person name="Raisen C."/>
            <person name="Dyer L."/>
            <person name="Leung K."/>
            <person name="Robertson L."/>
            <person name="Ambridge K."/>
            <person name="Leongamornlert D."/>
            <person name="McGuire S."/>
            <person name="Gilderthorp R."/>
            <person name="Griffiths C."/>
            <person name="Manthravadi D."/>
            <person name="Nichol S."/>
            <person name="Barker G."/>
            <person name="Whitehead S."/>
            <person name="Kay M."/>
            <person name="Brown J."/>
            <person name="Murnane C."/>
            <person name="Gray E."/>
            <person name="Humphries M."/>
            <person name="Sycamore N."/>
            <person name="Barker D."/>
            <person name="Saunders D."/>
            <person name="Wallis J."/>
            <person name="Babbage A."/>
            <person name="Hammond S."/>
            <person name="Mashreghi-Mohammadi M."/>
            <person name="Barr L."/>
            <person name="Martin S."/>
            <person name="Wray P."/>
            <person name="Ellington A."/>
            <person name="Matthews N."/>
            <person name="Ellwood M."/>
            <person name="Woodmansey R."/>
            <person name="Clark G."/>
            <person name="Cooper J."/>
            <person name="Cooper J."/>
            <person name="Tromans A."/>
            <person name="Grafham D."/>
            <person name="Skuce C."/>
            <person name="Pandian R."/>
            <person name="Andrews R."/>
            <person name="Harrison E."/>
            <person name="Kimberley A."/>
            <person name="Garnett J."/>
            <person name="Fosker N."/>
            <person name="Hall R."/>
            <person name="Garner P."/>
            <person name="Kelly D."/>
            <person name="Bird C."/>
            <person name="Palmer S."/>
            <person name="Gehring I."/>
            <person name="Berger A."/>
            <person name="Dooley C.M."/>
            <person name="Ersan-Urun Z."/>
            <person name="Eser C."/>
            <person name="Geiger H."/>
            <person name="Geisler M."/>
            <person name="Karotki L."/>
            <person name="Kirn A."/>
            <person name="Konantz J."/>
            <person name="Konantz M."/>
            <person name="Oberlander M."/>
            <person name="Rudolph-Geiger S."/>
            <person name="Teucke M."/>
            <person name="Lanz C."/>
            <person name="Raddatz G."/>
            <person name="Osoegawa K."/>
            <person name="Zhu B."/>
            <person name="Rapp A."/>
            <person name="Widaa S."/>
            <person name="Langford C."/>
            <person name="Yang F."/>
            <person name="Schuster S.C."/>
            <person name="Carter N.P."/>
            <person name="Harrow J."/>
            <person name="Ning Z."/>
            <person name="Herrero J."/>
            <person name="Searle S.M."/>
            <person name="Enright A."/>
            <person name="Geisler R."/>
            <person name="Plasterk R.H."/>
            <person name="Lee C."/>
            <person name="Westerfield M."/>
            <person name="de Jong P.J."/>
            <person name="Zon L.I."/>
            <person name="Postlethwait J.H."/>
            <person name="Nusslein-Volhard C."/>
            <person name="Hubbard T.J."/>
            <person name="Roest Crollius H."/>
            <person name="Rogers J."/>
            <person name="Stemple D.L."/>
        </authorList>
    </citation>
    <scope>NUCLEOTIDE SEQUENCE [LARGE SCALE GENOMIC DNA]</scope>
    <source>
        <strain evidence="5">Tuebingen</strain>
    </source>
</reference>
<dbReference type="InterPro" id="IPR039844">
    <property type="entry name" value="URB1"/>
</dbReference>
<dbReference type="OrthoDB" id="72892at2759"/>
<evidence type="ECO:0007829" key="9">
    <source>
        <dbReference type="PeptideAtlas" id="A0A0R4ILM9"/>
    </source>
</evidence>
<keyword evidence="6" id="KW-1185">Reference proteome</keyword>
<dbReference type="InterPro" id="IPR059018">
    <property type="entry name" value="HEAT_URB1"/>
</dbReference>
<dbReference type="GO" id="GO:0000463">
    <property type="term" value="P:maturation of LSU-rRNA from tricistronic rRNA transcript (SSU-rRNA, 5.8S rRNA, LSU-rRNA)"/>
    <property type="evidence" value="ECO:0000318"/>
    <property type="project" value="GO_Central"/>
</dbReference>
<dbReference type="RefSeq" id="NP_001313374.1">
    <property type="nucleotide sequence ID" value="NM_001326445.1"/>
</dbReference>
<feature type="domain" description="URB1 N-terminal" evidence="2">
    <location>
        <begin position="76"/>
        <end position="386"/>
    </location>
</feature>
<feature type="region of interest" description="Disordered" evidence="1">
    <location>
        <begin position="1"/>
        <end position="24"/>
    </location>
</feature>
<reference evidence="7" key="3">
    <citation type="journal article" date="2015" name="Nat. Commun.">
        <title>RFX transcription factors are essential for hearing in mice.</title>
        <authorList>
            <person name="Elkon R."/>
            <person name="Milon B."/>
            <person name="Morrison L."/>
            <person name="Shah M."/>
            <person name="Vijayakumar S."/>
            <person name="Racherla M."/>
            <person name="Leitch C.C."/>
            <person name="Silipino L."/>
            <person name="Hadi S."/>
            <person name="Weiss-Gayet M."/>
            <person name="Barras E."/>
            <person name="Schmid C.D."/>
            <person name="Ait-Lounis A."/>
            <person name="Barnes A."/>
            <person name="Song Y."/>
            <person name="Eisenman D.J."/>
            <person name="Eliyahu E."/>
            <person name="Frolenkov G.I."/>
            <person name="Strome S.E."/>
            <person name="Durand B."/>
            <person name="Zaghloul N.A."/>
            <person name="Jones S.M."/>
            <person name="Reith W."/>
            <person name="Hertzano R."/>
        </authorList>
    </citation>
    <scope>NUCLEOTIDE SEQUENCE</scope>
    <source>
        <strain evidence="7">Tuebingen</strain>
    </source>
</reference>
<reference evidence="7" key="6">
    <citation type="journal article" date="2022" name="Ecotoxicol. Environ. Saf.">
        <title>Changes in aggression and locomotor behaviors in response to zinc is accompanied by brain cell heterogeneity and metabolic and circadian dysregulation of the brain-liver axis.</title>
        <authorList>
            <person name="Yu F."/>
            <person name="Luo H.R."/>
            <person name="Cui X.F."/>
            <person name="Wu Y.J."/>
            <person name="Li J.L."/>
            <person name="Feng W.R."/>
            <person name="Tang Y.K."/>
            <person name="Su S.Y."/>
            <person name="Xiao J."/>
            <person name="Hou Z.S."/>
            <person name="Xu P."/>
        </authorList>
    </citation>
    <scope>NUCLEOTIDE SEQUENCE</scope>
    <source>
        <strain evidence="7">Tuebingen</strain>
    </source>
</reference>
<dbReference type="InterPro" id="IPR032436">
    <property type="entry name" value="URB1_C"/>
</dbReference>
<reference evidence="7" key="5">
    <citation type="journal article" date="2017" name="J. Genet. Genomics">
        <title>Ribosome biogenesis protein Urb1 acts downstream of mTOR complex 1 to modulate digestive organ development in zebrafish.</title>
        <authorList>
            <person name="He J."/>
            <person name="Yang Y."/>
            <person name="Zhang J."/>
            <person name="Chen J."/>
            <person name="Wei X."/>
            <person name="He J."/>
            <person name="Luo L."/>
        </authorList>
    </citation>
    <scope>NUCLEOTIDE SEQUENCE</scope>
    <source>
        <strain evidence="7">Tuebingen</strain>
    </source>
</reference>
<dbReference type="CTD" id="9875"/>
<evidence type="ECO:0000259" key="4">
    <source>
        <dbReference type="Pfam" id="PF26140"/>
    </source>
</evidence>
<name>A0A0R4ILM9_DANRE</name>
<dbReference type="ExpressionAtlas" id="A0A0R4ILM9">
    <property type="expression patterns" value="baseline"/>
</dbReference>
<dbReference type="Ensembl" id="ENSDART00000158034.3">
    <property type="protein sequence ID" value="ENSDARP00000135509.1"/>
    <property type="gene ID" value="ENSDARG00000060308.7"/>
</dbReference>
<accession>A0A8M1P7Y6</accession>
<reference evidence="7" key="1">
    <citation type="journal article" date="2005" name="Genome Res.">
        <title>The zebrafish gene map defines ancestral vertebrate chromosomes.</title>
        <authorList>
            <person name="Woods I.G."/>
            <person name="Wilson C."/>
            <person name="Friedlander B."/>
            <person name="Chang P."/>
            <person name="Reyes D.K."/>
            <person name="Nix R."/>
            <person name="Kelly P.D."/>
            <person name="Chu F."/>
            <person name="Postlethwait J.H."/>
            <person name="Talbot W.S."/>
        </authorList>
    </citation>
    <scope>NUCLEOTIDE SEQUENCE</scope>
    <source>
        <strain evidence="7">Tuebingen</strain>
    </source>
</reference>
<dbReference type="Pfam" id="PF26140">
    <property type="entry name" value="HEAT_URB1"/>
    <property type="match status" value="1"/>
</dbReference>
<feature type="region of interest" description="Disordered" evidence="1">
    <location>
        <begin position="1994"/>
        <end position="2014"/>
    </location>
</feature>
<dbReference type="Proteomes" id="UP000000437">
    <property type="component" value="Chromosome 15"/>
</dbReference>
<feature type="domain" description="URB1 C-terminal" evidence="3">
    <location>
        <begin position="1649"/>
        <end position="1838"/>
    </location>
</feature>
<dbReference type="KEGG" id="dre:100536352"/>
<evidence type="ECO:0000259" key="2">
    <source>
        <dbReference type="Pfam" id="PF11707"/>
    </source>
</evidence>